<dbReference type="EMBL" id="CAJOBC010085235">
    <property type="protein sequence ID" value="CAF4328445.1"/>
    <property type="molecule type" value="Genomic_DNA"/>
</dbReference>
<dbReference type="SUPFAM" id="SSF51445">
    <property type="entry name" value="(Trans)glycosidases"/>
    <property type="match status" value="1"/>
</dbReference>
<comment type="similarity">
    <text evidence="1 2">Belongs to the glycosyl hydrolase 31 family.</text>
</comment>
<dbReference type="Pfam" id="PF21365">
    <property type="entry name" value="Glyco_hydro_31_3rd"/>
    <property type="match status" value="1"/>
</dbReference>
<dbReference type="GO" id="GO:0005975">
    <property type="term" value="P:carbohydrate metabolic process"/>
    <property type="evidence" value="ECO:0007669"/>
    <property type="project" value="InterPro"/>
</dbReference>
<dbReference type="Gene3D" id="3.20.20.80">
    <property type="entry name" value="Glycosidases"/>
    <property type="match status" value="2"/>
</dbReference>
<dbReference type="PANTHER" id="PTHR46959:SF2">
    <property type="entry name" value="SULFOQUINOVOSIDASE"/>
    <property type="match status" value="1"/>
</dbReference>
<evidence type="ECO:0000259" key="4">
    <source>
        <dbReference type="Pfam" id="PF21365"/>
    </source>
</evidence>
<feature type="domain" description="Glycoside hydrolase family 31 TIM barrel" evidence="3">
    <location>
        <begin position="10"/>
        <end position="135"/>
    </location>
</feature>
<keyword evidence="7" id="KW-1185">Reference proteome</keyword>
<dbReference type="SUPFAM" id="SSF51011">
    <property type="entry name" value="Glycosyl hydrolase domain"/>
    <property type="match status" value="1"/>
</dbReference>
<dbReference type="Pfam" id="PF01055">
    <property type="entry name" value="Glyco_hydro_31_2nd"/>
    <property type="match status" value="1"/>
</dbReference>
<name>A0A815Q0A7_9BILA</name>
<feature type="domain" description="Glycosyl hydrolase family 31 C-terminal" evidence="4">
    <location>
        <begin position="192"/>
        <end position="296"/>
    </location>
</feature>
<comment type="caution">
    <text evidence="5">The sequence shown here is derived from an EMBL/GenBank/DDBJ whole genome shotgun (WGS) entry which is preliminary data.</text>
</comment>
<dbReference type="InterPro" id="IPR013780">
    <property type="entry name" value="Glyco_hydro_b"/>
</dbReference>
<dbReference type="InterPro" id="IPR017853">
    <property type="entry name" value="GH"/>
</dbReference>
<organism evidence="5 7">
    <name type="scientific">Didymodactylos carnosus</name>
    <dbReference type="NCBI Taxonomy" id="1234261"/>
    <lineage>
        <taxon>Eukaryota</taxon>
        <taxon>Metazoa</taxon>
        <taxon>Spiralia</taxon>
        <taxon>Gnathifera</taxon>
        <taxon>Rotifera</taxon>
        <taxon>Eurotatoria</taxon>
        <taxon>Bdelloidea</taxon>
        <taxon>Philodinida</taxon>
        <taxon>Philodinidae</taxon>
        <taxon>Didymodactylos</taxon>
    </lineage>
</organism>
<evidence type="ECO:0000313" key="6">
    <source>
        <dbReference type="EMBL" id="CAF4328445.1"/>
    </source>
</evidence>
<keyword evidence="2" id="KW-0326">Glycosidase</keyword>
<dbReference type="Proteomes" id="UP000663829">
    <property type="component" value="Unassembled WGS sequence"/>
</dbReference>
<accession>A0A815Q0A7</accession>
<evidence type="ECO:0000256" key="1">
    <source>
        <dbReference type="ARBA" id="ARBA00007806"/>
    </source>
</evidence>
<evidence type="ECO:0000313" key="5">
    <source>
        <dbReference type="EMBL" id="CAF1456865.1"/>
    </source>
</evidence>
<dbReference type="GO" id="GO:0004553">
    <property type="term" value="F:hydrolase activity, hydrolyzing O-glycosyl compounds"/>
    <property type="evidence" value="ECO:0007669"/>
    <property type="project" value="InterPro"/>
</dbReference>
<evidence type="ECO:0000256" key="2">
    <source>
        <dbReference type="RuleBase" id="RU361185"/>
    </source>
</evidence>
<evidence type="ECO:0000259" key="3">
    <source>
        <dbReference type="Pfam" id="PF01055"/>
    </source>
</evidence>
<dbReference type="EMBL" id="CAJNOQ010019779">
    <property type="protein sequence ID" value="CAF1456865.1"/>
    <property type="molecule type" value="Genomic_DNA"/>
</dbReference>
<feature type="non-terminal residue" evidence="5">
    <location>
        <position position="1"/>
    </location>
</feature>
<dbReference type="AlphaFoldDB" id="A0A815Q0A7"/>
<sequence length="396" mass="45447">HEADITAENDAYHQLGVSTLCYFNPYVSTKYTRLFNECLTNDYFLKNNSQLPYLFSYDGDIISRHFFVGSIDFSNENAGQWYQKQIAKSLTLGFDGFMLDFGEYTPINSFASNGENGLSMHNHFIELYQKTVYEMTIPIGGYVCELYSNLSTELLVRWLQIGTFAGFMHDETEGSACTQNHIEIAHEAHLNGLPLARHDLLSYFNDKTAIEQEYAFTFENDFLVSLVVNQNQLLQNIYLPQNEKWIDISSNIQYDSGTDGRFRIDLNQILSGGQWIMNVQVDLFTILLFIRVGSIIPLLDPSVFTLNPSNKSTSLYNLNDPLRRLMIFQIPFESPAHSFSFNGAVQFQSVENWITVVQIEPLANLIDCFAYDQQQRVIWLAVTPQKQALFEITIDF</sequence>
<evidence type="ECO:0000313" key="7">
    <source>
        <dbReference type="Proteomes" id="UP000663829"/>
    </source>
</evidence>
<protein>
    <submittedName>
        <fullName evidence="5">Uncharacterized protein</fullName>
    </submittedName>
</protein>
<dbReference type="PANTHER" id="PTHR46959">
    <property type="entry name" value="SULFOQUINOVOSIDASE"/>
    <property type="match status" value="1"/>
</dbReference>
<keyword evidence="2" id="KW-0378">Hydrolase</keyword>
<proteinExistence type="inferred from homology"/>
<dbReference type="Gene3D" id="2.60.40.1180">
    <property type="entry name" value="Golgi alpha-mannosidase II"/>
    <property type="match status" value="1"/>
</dbReference>
<gene>
    <name evidence="5" type="ORF">GPM918_LOCUS34935</name>
    <name evidence="6" type="ORF">SRO942_LOCUS35650</name>
</gene>
<dbReference type="OrthoDB" id="1334205at2759"/>
<dbReference type="Proteomes" id="UP000681722">
    <property type="component" value="Unassembled WGS sequence"/>
</dbReference>
<dbReference type="InterPro" id="IPR052990">
    <property type="entry name" value="Sulfoquinovosidase_GH31"/>
</dbReference>
<dbReference type="InterPro" id="IPR000322">
    <property type="entry name" value="Glyco_hydro_31_TIM"/>
</dbReference>
<reference evidence="5" key="1">
    <citation type="submission" date="2021-02" db="EMBL/GenBank/DDBJ databases">
        <authorList>
            <person name="Nowell W R."/>
        </authorList>
    </citation>
    <scope>NUCLEOTIDE SEQUENCE</scope>
</reference>
<dbReference type="InterPro" id="IPR048395">
    <property type="entry name" value="Glyco_hydro_31_C"/>
</dbReference>